<dbReference type="EMBL" id="SBIQ01000032">
    <property type="protein sequence ID" value="KAF7684037.1"/>
    <property type="molecule type" value="Genomic_DNA"/>
</dbReference>
<protein>
    <submittedName>
        <fullName evidence="1">Uncharacterized protein</fullName>
    </submittedName>
</protein>
<evidence type="ECO:0000313" key="2">
    <source>
        <dbReference type="Proteomes" id="UP001516464"/>
    </source>
</evidence>
<sequence length="190" mass="23020">MEKTREIIIEHVKEVHNCPRIINWYSSFDYEKYYKPEIQEIFSTIKSNYPEYHSLLATAVNLIYINQRMISMPNNQSMDIITHFTFLNSINYILDKEMKELKREMLDLFDRVNFMINSVSEEEIINFYILVYLPTNIFILLNDMALDEKTDKISNREVFNQIPDEFKEEFSYYDNKKYEILKSVLNIIFK</sequence>
<evidence type="ECO:0000313" key="1">
    <source>
        <dbReference type="EMBL" id="KAF7684037.1"/>
    </source>
</evidence>
<comment type="caution">
    <text evidence="1">The sequence shown here is derived from an EMBL/GenBank/DDBJ whole genome shotgun (WGS) entry which is preliminary data.</text>
</comment>
<keyword evidence="2" id="KW-1185">Reference proteome</keyword>
<proteinExistence type="predicted"/>
<organism evidence="1 2">
    <name type="scientific">Astathelohania contejeani</name>
    <dbReference type="NCBI Taxonomy" id="164912"/>
    <lineage>
        <taxon>Eukaryota</taxon>
        <taxon>Fungi</taxon>
        <taxon>Fungi incertae sedis</taxon>
        <taxon>Microsporidia</taxon>
        <taxon>Astathelohaniidae</taxon>
        <taxon>Astathelohania</taxon>
    </lineage>
</organism>
<dbReference type="Proteomes" id="UP001516464">
    <property type="component" value="Unassembled WGS sequence"/>
</dbReference>
<name>A0ABQ7I0S5_9MICR</name>
<reference evidence="1 2" key="1">
    <citation type="submission" date="2019-01" db="EMBL/GenBank/DDBJ databases">
        <title>Genomes sequencing and comparative genomics of infectious freshwater microsporidia, Cucumispora dikerogammari and Thelohania contejeani.</title>
        <authorList>
            <person name="Cormier A."/>
            <person name="Giraud I."/>
            <person name="Wattier R."/>
            <person name="Teixeira M."/>
            <person name="Grandjean F."/>
            <person name="Rigaud T."/>
            <person name="Cordaux R."/>
        </authorList>
    </citation>
    <scope>NUCLEOTIDE SEQUENCE [LARGE SCALE GENOMIC DNA]</scope>
    <source>
        <strain evidence="1">T1</strain>
        <tissue evidence="1">Spores</tissue>
    </source>
</reference>
<accession>A0ABQ7I0S5</accession>
<gene>
    <name evidence="1" type="ORF">TCON_0758</name>
</gene>